<evidence type="ECO:0000313" key="2">
    <source>
        <dbReference type="EnsemblMetazoa" id="MDOA016887-PA"/>
    </source>
</evidence>
<dbReference type="VEuPathDB" id="VectorBase:MDOA016887"/>
<feature type="region of interest" description="Disordered" evidence="1">
    <location>
        <begin position="68"/>
        <end position="99"/>
    </location>
</feature>
<dbReference type="VEuPathDB" id="VectorBase:MDOMA2_016113"/>
<dbReference type="OrthoDB" id="8191506at2759"/>
<gene>
    <name evidence="2" type="primary">105261481</name>
    <name evidence="4" type="synonym">LOC105261481</name>
</gene>
<sequence>MSSLERPKLYTTLRQMRQAEKLQHQKVPPSGAGAADNIPTLPSETTKKLNFGVTYNVFKNLLPLNVNDSFLPPQQPSTSKSSKVKKPTETTLQPDLRDYLKPMPPLKHIVPEPKLQLQFDYSRGFNVYENLD</sequence>
<dbReference type="KEGG" id="mde:105261481"/>
<dbReference type="EnsemblMetazoa" id="MDOA016887-RA">
    <property type="protein sequence ID" value="MDOA016887-PA"/>
    <property type="gene ID" value="MDOA016887"/>
</dbReference>
<accession>A0A1I8NL40</accession>
<dbReference type="Proteomes" id="UP001652621">
    <property type="component" value="Unplaced"/>
</dbReference>
<organism evidence="2">
    <name type="scientific">Musca domestica</name>
    <name type="common">House fly</name>
    <dbReference type="NCBI Taxonomy" id="7370"/>
    <lineage>
        <taxon>Eukaryota</taxon>
        <taxon>Metazoa</taxon>
        <taxon>Ecdysozoa</taxon>
        <taxon>Arthropoda</taxon>
        <taxon>Hexapoda</taxon>
        <taxon>Insecta</taxon>
        <taxon>Pterygota</taxon>
        <taxon>Neoptera</taxon>
        <taxon>Endopterygota</taxon>
        <taxon>Diptera</taxon>
        <taxon>Brachycera</taxon>
        <taxon>Muscomorpha</taxon>
        <taxon>Muscoidea</taxon>
        <taxon>Muscidae</taxon>
        <taxon>Musca</taxon>
    </lineage>
</organism>
<evidence type="ECO:0000256" key="1">
    <source>
        <dbReference type="SAM" id="MobiDB-lite"/>
    </source>
</evidence>
<dbReference type="AlphaFoldDB" id="A0A1I8NL40"/>
<keyword evidence="3" id="KW-1185">Reference proteome</keyword>
<protein>
    <submittedName>
        <fullName evidence="4">Uncharacterized protein LOC105261481</fullName>
    </submittedName>
</protein>
<name>A0A1I8NL40_MUSDO</name>
<dbReference type="RefSeq" id="XP_011290302.1">
    <property type="nucleotide sequence ID" value="XM_011292000.2"/>
</dbReference>
<reference evidence="4" key="2">
    <citation type="submission" date="2025-04" db="UniProtKB">
        <authorList>
            <consortium name="RefSeq"/>
        </authorList>
    </citation>
    <scope>IDENTIFICATION</scope>
    <source>
        <strain evidence="4">Aabys</strain>
    </source>
</reference>
<evidence type="ECO:0000313" key="4">
    <source>
        <dbReference type="RefSeq" id="XP_011290302.1"/>
    </source>
</evidence>
<evidence type="ECO:0000313" key="3">
    <source>
        <dbReference type="Proteomes" id="UP001652621"/>
    </source>
</evidence>
<feature type="region of interest" description="Disordered" evidence="1">
    <location>
        <begin position="18"/>
        <end position="43"/>
    </location>
</feature>
<proteinExistence type="predicted"/>
<reference evidence="2" key="1">
    <citation type="submission" date="2020-05" db="UniProtKB">
        <authorList>
            <consortium name="EnsemblMetazoa"/>
        </authorList>
    </citation>
    <scope>IDENTIFICATION</scope>
    <source>
        <strain evidence="2">Aabys</strain>
    </source>
</reference>